<dbReference type="Proteomes" id="UP000722791">
    <property type="component" value="Unassembled WGS sequence"/>
</dbReference>
<feature type="compositionally biased region" description="Low complexity" evidence="1">
    <location>
        <begin position="348"/>
        <end position="359"/>
    </location>
</feature>
<accession>A0A8J4GMA0</accession>
<dbReference type="AlphaFoldDB" id="A0A8J4GMA0"/>
<reference evidence="2" key="1">
    <citation type="journal article" date="2021" name="Proc. Natl. Acad. Sci. U.S.A.">
        <title>Three genomes in the algal genus Volvox reveal the fate of a haploid sex-determining region after a transition to homothallism.</title>
        <authorList>
            <person name="Yamamoto K."/>
            <person name="Hamaji T."/>
            <person name="Kawai-Toyooka H."/>
            <person name="Matsuzaki R."/>
            <person name="Takahashi F."/>
            <person name="Nishimura Y."/>
            <person name="Kawachi M."/>
            <person name="Noguchi H."/>
            <person name="Minakuchi Y."/>
            <person name="Umen J.G."/>
            <person name="Toyoda A."/>
            <person name="Nozaki H."/>
        </authorList>
    </citation>
    <scope>NUCLEOTIDE SEQUENCE</scope>
    <source>
        <strain evidence="2">NIES-3785</strain>
    </source>
</reference>
<dbReference type="EMBL" id="BNCQ01000036">
    <property type="protein sequence ID" value="GIM10884.1"/>
    <property type="molecule type" value="Genomic_DNA"/>
</dbReference>
<proteinExistence type="predicted"/>
<sequence length="359" mass="38931">MGNVPSVFLAEEIEWSEYINQTWRSETTRQLDGLGGPGRQPIPRGSSFSRKLELLESELSRHGAELSQFFNPGSSRSPAKIGIPTLLKPKGRLVASEWRVRVHKARRRVILLVKVVVKLMRGKLTVAPVPRLDRFDFAIYATLGPDWHRVADEQKRYMVLRTQVEEATVALQDALHAAACSAEKEQIEHGKAAVTALVNGGLSPLMADLLVKTEINESGEDPRVRDHHAKQQSQGYGDNNPATLTAKTRQGKLPGHHALGYTGGLPMKRRIIMSSGGGGGGGSSDPPPLTSSQNTGRTSLAIQQRRISIRDHVVPGSRTSGIGGTIALYVGQLNMPQSPRSPRPSPGRSPRAVSPGGRD</sequence>
<name>A0A8J4GMA0_9CHLO</name>
<protein>
    <submittedName>
        <fullName evidence="2">Uncharacterized protein</fullName>
    </submittedName>
</protein>
<comment type="caution">
    <text evidence="2">The sequence shown here is derived from an EMBL/GenBank/DDBJ whole genome shotgun (WGS) entry which is preliminary data.</text>
</comment>
<evidence type="ECO:0000313" key="3">
    <source>
        <dbReference type="Proteomes" id="UP000722791"/>
    </source>
</evidence>
<feature type="region of interest" description="Disordered" evidence="1">
    <location>
        <begin position="332"/>
        <end position="359"/>
    </location>
</feature>
<evidence type="ECO:0000256" key="1">
    <source>
        <dbReference type="SAM" id="MobiDB-lite"/>
    </source>
</evidence>
<organism evidence="2 3">
    <name type="scientific">Volvox reticuliferus</name>
    <dbReference type="NCBI Taxonomy" id="1737510"/>
    <lineage>
        <taxon>Eukaryota</taxon>
        <taxon>Viridiplantae</taxon>
        <taxon>Chlorophyta</taxon>
        <taxon>core chlorophytes</taxon>
        <taxon>Chlorophyceae</taxon>
        <taxon>CS clade</taxon>
        <taxon>Chlamydomonadales</taxon>
        <taxon>Volvocaceae</taxon>
        <taxon>Volvox</taxon>
    </lineage>
</organism>
<feature type="compositionally biased region" description="Polar residues" evidence="1">
    <location>
        <begin position="231"/>
        <end position="248"/>
    </location>
</feature>
<feature type="region of interest" description="Disordered" evidence="1">
    <location>
        <begin position="217"/>
        <end position="296"/>
    </location>
</feature>
<feature type="non-terminal residue" evidence="2">
    <location>
        <position position="359"/>
    </location>
</feature>
<evidence type="ECO:0000313" key="2">
    <source>
        <dbReference type="EMBL" id="GIM10884.1"/>
    </source>
</evidence>
<gene>
    <name evidence="2" type="ORF">Vretimale_14491</name>
</gene>